<organism evidence="1 2">
    <name type="scientific">Micromonospora globbae</name>
    <dbReference type="NCBI Taxonomy" id="1894969"/>
    <lineage>
        <taxon>Bacteria</taxon>
        <taxon>Bacillati</taxon>
        <taxon>Actinomycetota</taxon>
        <taxon>Actinomycetes</taxon>
        <taxon>Micromonosporales</taxon>
        <taxon>Micromonosporaceae</taxon>
        <taxon>Micromonospora</taxon>
    </lineage>
</organism>
<name>A0ABZ1SA91_9ACTN</name>
<proteinExistence type="predicted"/>
<gene>
    <name evidence="1" type="ORF">OG994_03905</name>
</gene>
<protein>
    <submittedName>
        <fullName evidence="1">Uncharacterized protein</fullName>
    </submittedName>
</protein>
<evidence type="ECO:0000313" key="2">
    <source>
        <dbReference type="Proteomes" id="UP001432190"/>
    </source>
</evidence>
<reference evidence="1" key="1">
    <citation type="submission" date="2022-10" db="EMBL/GenBank/DDBJ databases">
        <title>The complete genomes of actinobacterial strains from the NBC collection.</title>
        <authorList>
            <person name="Joergensen T.S."/>
            <person name="Alvarez Arevalo M."/>
            <person name="Sterndorff E.B."/>
            <person name="Faurdal D."/>
            <person name="Vuksanovic O."/>
            <person name="Mourched A.-S."/>
            <person name="Charusanti P."/>
            <person name="Shaw S."/>
            <person name="Blin K."/>
            <person name="Weber T."/>
        </authorList>
    </citation>
    <scope>NUCLEOTIDE SEQUENCE</scope>
    <source>
        <strain evidence="1">NBC_00256</strain>
    </source>
</reference>
<keyword evidence="2" id="KW-1185">Reference proteome</keyword>
<sequence>MPLVGARRRIRLVESLAAVDLMLDRSTLDDIERAVPGGSASGQRCAAAIMVRLDSEM</sequence>
<dbReference type="Proteomes" id="UP001432190">
    <property type="component" value="Chromosome"/>
</dbReference>
<dbReference type="EMBL" id="CP108084">
    <property type="protein sequence ID" value="WUP50673.1"/>
    <property type="molecule type" value="Genomic_DNA"/>
</dbReference>
<dbReference type="RefSeq" id="WP_328852198.1">
    <property type="nucleotide sequence ID" value="NZ_CP108084.1"/>
</dbReference>
<accession>A0ABZ1SA91</accession>
<evidence type="ECO:0000313" key="1">
    <source>
        <dbReference type="EMBL" id="WUP50673.1"/>
    </source>
</evidence>